<protein>
    <submittedName>
        <fullName evidence="2">Uncharacterized protein</fullName>
    </submittedName>
</protein>
<feature type="compositionally biased region" description="Low complexity" evidence="1">
    <location>
        <begin position="1"/>
        <end position="19"/>
    </location>
</feature>
<proteinExistence type="predicted"/>
<dbReference type="EMBL" id="JANVFS010000048">
    <property type="protein sequence ID" value="KAJ4465837.1"/>
    <property type="molecule type" value="Genomic_DNA"/>
</dbReference>
<dbReference type="Proteomes" id="UP001150238">
    <property type="component" value="Unassembled WGS sequence"/>
</dbReference>
<evidence type="ECO:0000313" key="3">
    <source>
        <dbReference type="Proteomes" id="UP001150238"/>
    </source>
</evidence>
<reference evidence="2" key="1">
    <citation type="submission" date="2022-08" db="EMBL/GenBank/DDBJ databases">
        <authorList>
            <consortium name="DOE Joint Genome Institute"/>
            <person name="Min B."/>
            <person name="Riley R."/>
            <person name="Sierra-Patev S."/>
            <person name="Naranjo-Ortiz M."/>
            <person name="Looney B."/>
            <person name="Konkel Z."/>
            <person name="Slot J.C."/>
            <person name="Sakamoto Y."/>
            <person name="Steenwyk J.L."/>
            <person name="Rokas A."/>
            <person name="Carro J."/>
            <person name="Camarero S."/>
            <person name="Ferreira P."/>
            <person name="Molpeceres G."/>
            <person name="Ruiz-Duenas F.J."/>
            <person name="Serrano A."/>
            <person name="Henrissat B."/>
            <person name="Drula E."/>
            <person name="Hughes K.W."/>
            <person name="Mata J.L."/>
            <person name="Ishikawa N.K."/>
            <person name="Vargas-Isla R."/>
            <person name="Ushijima S."/>
            <person name="Smith C.A."/>
            <person name="Ahrendt S."/>
            <person name="Andreopoulos W."/>
            <person name="He G."/>
            <person name="Labutti K."/>
            <person name="Lipzen A."/>
            <person name="Ng V."/>
            <person name="Sandor L."/>
            <person name="Barry K."/>
            <person name="Martinez A.T."/>
            <person name="Xiao Y."/>
            <person name="Gibbons J.G."/>
            <person name="Terashima K."/>
            <person name="Hibbett D.S."/>
            <person name="Grigoriev I.V."/>
        </authorList>
    </citation>
    <scope>NUCLEOTIDE SEQUENCE</scope>
    <source>
        <strain evidence="2">Sp2 HRB7682 ss15</strain>
    </source>
</reference>
<dbReference type="AlphaFoldDB" id="A0A9W9DE32"/>
<gene>
    <name evidence="2" type="ORF">C8J55DRAFT_527999</name>
</gene>
<reference evidence="2" key="2">
    <citation type="journal article" date="2023" name="Proc. Natl. Acad. Sci. U.S.A.">
        <title>A global phylogenomic analysis of the shiitake genus Lentinula.</title>
        <authorList>
            <person name="Sierra-Patev S."/>
            <person name="Min B."/>
            <person name="Naranjo-Ortiz M."/>
            <person name="Looney B."/>
            <person name="Konkel Z."/>
            <person name="Slot J.C."/>
            <person name="Sakamoto Y."/>
            <person name="Steenwyk J.L."/>
            <person name="Rokas A."/>
            <person name="Carro J."/>
            <person name="Camarero S."/>
            <person name="Ferreira P."/>
            <person name="Molpeceres G."/>
            <person name="Ruiz-Duenas F.J."/>
            <person name="Serrano A."/>
            <person name="Henrissat B."/>
            <person name="Drula E."/>
            <person name="Hughes K.W."/>
            <person name="Mata J.L."/>
            <person name="Ishikawa N.K."/>
            <person name="Vargas-Isla R."/>
            <person name="Ushijima S."/>
            <person name="Smith C.A."/>
            <person name="Donoghue J."/>
            <person name="Ahrendt S."/>
            <person name="Andreopoulos W."/>
            <person name="He G."/>
            <person name="LaButti K."/>
            <person name="Lipzen A."/>
            <person name="Ng V."/>
            <person name="Riley R."/>
            <person name="Sandor L."/>
            <person name="Barry K."/>
            <person name="Martinez A.T."/>
            <person name="Xiao Y."/>
            <person name="Gibbons J.G."/>
            <person name="Terashima K."/>
            <person name="Grigoriev I.V."/>
            <person name="Hibbett D."/>
        </authorList>
    </citation>
    <scope>NUCLEOTIDE SEQUENCE</scope>
    <source>
        <strain evidence="2">Sp2 HRB7682 ss15</strain>
    </source>
</reference>
<evidence type="ECO:0000256" key="1">
    <source>
        <dbReference type="SAM" id="MobiDB-lite"/>
    </source>
</evidence>
<feature type="region of interest" description="Disordered" evidence="1">
    <location>
        <begin position="1"/>
        <end position="48"/>
    </location>
</feature>
<name>A0A9W9DE32_9AGAR</name>
<feature type="region of interest" description="Disordered" evidence="1">
    <location>
        <begin position="88"/>
        <end position="108"/>
    </location>
</feature>
<sequence length="108" mass="11507">MSTQPQQQHTDTDTTAHGQGIRDSTSPSKASDGVESVRKPEPGSIALDQVNVVQVPDVNPEVPFKERVIGVAKKTRGTILNKPEVKEHGEQILQGSASVHDATGRSVS</sequence>
<evidence type="ECO:0000313" key="2">
    <source>
        <dbReference type="EMBL" id="KAJ4465837.1"/>
    </source>
</evidence>
<organism evidence="2 3">
    <name type="scientific">Lentinula lateritia</name>
    <dbReference type="NCBI Taxonomy" id="40482"/>
    <lineage>
        <taxon>Eukaryota</taxon>
        <taxon>Fungi</taxon>
        <taxon>Dikarya</taxon>
        <taxon>Basidiomycota</taxon>
        <taxon>Agaricomycotina</taxon>
        <taxon>Agaricomycetes</taxon>
        <taxon>Agaricomycetidae</taxon>
        <taxon>Agaricales</taxon>
        <taxon>Marasmiineae</taxon>
        <taxon>Omphalotaceae</taxon>
        <taxon>Lentinula</taxon>
    </lineage>
</organism>
<comment type="caution">
    <text evidence="2">The sequence shown here is derived from an EMBL/GenBank/DDBJ whole genome shotgun (WGS) entry which is preliminary data.</text>
</comment>
<accession>A0A9W9DE32</accession>